<reference evidence="1 2" key="1">
    <citation type="submission" date="2018-06" db="EMBL/GenBank/DDBJ databases">
        <title>Streptomyces reniochalinae sp. nov. and Streptomyces diacarnus sp. nov. from marine sponges.</title>
        <authorList>
            <person name="Li L."/>
        </authorList>
    </citation>
    <scope>NUCLEOTIDE SEQUENCE [LARGE SCALE GENOMIC DNA]</scope>
    <source>
        <strain evidence="1 2">LHW50302</strain>
    </source>
</reference>
<evidence type="ECO:0000313" key="1">
    <source>
        <dbReference type="EMBL" id="RCG16987.1"/>
    </source>
</evidence>
<organism evidence="1 2">
    <name type="scientific">Streptomyces reniochalinae</name>
    <dbReference type="NCBI Taxonomy" id="2250578"/>
    <lineage>
        <taxon>Bacteria</taxon>
        <taxon>Bacillati</taxon>
        <taxon>Actinomycetota</taxon>
        <taxon>Actinomycetes</taxon>
        <taxon>Kitasatosporales</taxon>
        <taxon>Streptomycetaceae</taxon>
        <taxon>Streptomyces</taxon>
    </lineage>
</organism>
<dbReference type="AlphaFoldDB" id="A0A367EHZ6"/>
<comment type="caution">
    <text evidence="1">The sequence shown here is derived from an EMBL/GenBank/DDBJ whole genome shotgun (WGS) entry which is preliminary data.</text>
</comment>
<dbReference type="EMBL" id="QOIM01000037">
    <property type="protein sequence ID" value="RCG16987.1"/>
    <property type="molecule type" value="Genomic_DNA"/>
</dbReference>
<dbReference type="Proteomes" id="UP000253507">
    <property type="component" value="Unassembled WGS sequence"/>
</dbReference>
<keyword evidence="2" id="KW-1185">Reference proteome</keyword>
<evidence type="ECO:0000313" key="2">
    <source>
        <dbReference type="Proteomes" id="UP000253507"/>
    </source>
</evidence>
<dbReference type="OrthoDB" id="4319294at2"/>
<sequence length="128" mass="14355">MPPVFPDVEAMVIDFLRDRLPNGVEFGTFVPHEYDGANPFVVVHRIGGFMNWPALDNATVEIEVWSDSREHGHDVAQLVVSELMGTRLTGQPFARVVVIAGLVYMVEDVTELSQWVSTYQISVRPERG</sequence>
<evidence type="ECO:0008006" key="3">
    <source>
        <dbReference type="Google" id="ProtNLM"/>
    </source>
</evidence>
<name>A0A367EHZ6_9ACTN</name>
<dbReference type="RefSeq" id="WP_114016682.1">
    <property type="nucleotide sequence ID" value="NZ_QOIM01000037.1"/>
</dbReference>
<gene>
    <name evidence="1" type="ORF">DQ392_18075</name>
</gene>
<protein>
    <recommendedName>
        <fullName evidence="3">DUF3168 domain-containing protein</fullName>
    </recommendedName>
</protein>
<proteinExistence type="predicted"/>
<accession>A0A367EHZ6</accession>